<dbReference type="Proteomes" id="UP000294933">
    <property type="component" value="Unassembled WGS sequence"/>
</dbReference>
<dbReference type="EMBL" id="ML170202">
    <property type="protein sequence ID" value="TDL18919.1"/>
    <property type="molecule type" value="Genomic_DNA"/>
</dbReference>
<gene>
    <name evidence="1" type="ORF">BD410DRAFT_842488</name>
</gene>
<protein>
    <submittedName>
        <fullName evidence="1">Uncharacterized protein</fullName>
    </submittedName>
</protein>
<evidence type="ECO:0000313" key="1">
    <source>
        <dbReference type="EMBL" id="TDL18919.1"/>
    </source>
</evidence>
<sequence>MIALHSLQEPCGSGYSIDRNHNQGLPIILSSIKIEWTGNFGAPNRVSQYRSLLLPRTATSTLVDPYRGMLEIETILFWDSIIGRYKNAPVFARTRQSREFVPPLPPAYSSPLRGPSAGNGLHLFRRCVRSMSFPNPPGHAVLPVPLRAFASSRSLLGCAIASTMVTLSIFEDSTQASKEP</sequence>
<reference evidence="1 2" key="1">
    <citation type="submission" date="2018-06" db="EMBL/GenBank/DDBJ databases">
        <title>A transcriptomic atlas of mushroom development highlights an independent origin of complex multicellularity.</title>
        <authorList>
            <consortium name="DOE Joint Genome Institute"/>
            <person name="Krizsan K."/>
            <person name="Almasi E."/>
            <person name="Merenyi Z."/>
            <person name="Sahu N."/>
            <person name="Viragh M."/>
            <person name="Koszo T."/>
            <person name="Mondo S."/>
            <person name="Kiss B."/>
            <person name="Balint B."/>
            <person name="Kues U."/>
            <person name="Barry K."/>
            <person name="Hegedus J.C."/>
            <person name="Henrissat B."/>
            <person name="Johnson J."/>
            <person name="Lipzen A."/>
            <person name="Ohm R."/>
            <person name="Nagy I."/>
            <person name="Pangilinan J."/>
            <person name="Yan J."/>
            <person name="Xiong Y."/>
            <person name="Grigoriev I.V."/>
            <person name="Hibbett D.S."/>
            <person name="Nagy L.G."/>
        </authorList>
    </citation>
    <scope>NUCLEOTIDE SEQUENCE [LARGE SCALE GENOMIC DNA]</scope>
    <source>
        <strain evidence="1 2">SZMC22713</strain>
    </source>
</reference>
<organism evidence="1 2">
    <name type="scientific">Rickenella mellea</name>
    <dbReference type="NCBI Taxonomy" id="50990"/>
    <lineage>
        <taxon>Eukaryota</taxon>
        <taxon>Fungi</taxon>
        <taxon>Dikarya</taxon>
        <taxon>Basidiomycota</taxon>
        <taxon>Agaricomycotina</taxon>
        <taxon>Agaricomycetes</taxon>
        <taxon>Hymenochaetales</taxon>
        <taxon>Rickenellaceae</taxon>
        <taxon>Rickenella</taxon>
    </lineage>
</organism>
<proteinExistence type="predicted"/>
<name>A0A4Y7PWE2_9AGAM</name>
<keyword evidence="2" id="KW-1185">Reference proteome</keyword>
<evidence type="ECO:0000313" key="2">
    <source>
        <dbReference type="Proteomes" id="UP000294933"/>
    </source>
</evidence>
<dbReference type="AlphaFoldDB" id="A0A4Y7PWE2"/>
<accession>A0A4Y7PWE2</accession>
<dbReference type="VEuPathDB" id="FungiDB:BD410DRAFT_842488"/>